<dbReference type="CDD" id="cd00739">
    <property type="entry name" value="DHPS"/>
    <property type="match status" value="1"/>
</dbReference>
<evidence type="ECO:0000256" key="18">
    <source>
        <dbReference type="ARBA" id="ARBA00022842"/>
    </source>
</evidence>
<evidence type="ECO:0000256" key="14">
    <source>
        <dbReference type="ARBA" id="ARBA00022723"/>
    </source>
</evidence>
<evidence type="ECO:0000256" key="8">
    <source>
        <dbReference type="ARBA" id="ARBA00009640"/>
    </source>
</evidence>
<feature type="region of interest" description="Disordered" evidence="25">
    <location>
        <begin position="452"/>
        <end position="497"/>
    </location>
</feature>
<evidence type="ECO:0000256" key="4">
    <source>
        <dbReference type="ARBA" id="ARBA00001946"/>
    </source>
</evidence>
<evidence type="ECO:0000256" key="22">
    <source>
        <dbReference type="ARBA" id="ARBA00061548"/>
    </source>
</evidence>
<comment type="catalytic activity">
    <reaction evidence="2">
        <text>6-hydroxymethyl-7,8-dihydropterin + ATP = (7,8-dihydropterin-6-yl)methyl diphosphate + AMP + H(+)</text>
        <dbReference type="Rhea" id="RHEA:11412"/>
        <dbReference type="ChEBI" id="CHEBI:15378"/>
        <dbReference type="ChEBI" id="CHEBI:30616"/>
        <dbReference type="ChEBI" id="CHEBI:44841"/>
        <dbReference type="ChEBI" id="CHEBI:72950"/>
        <dbReference type="ChEBI" id="CHEBI:456215"/>
        <dbReference type="EC" id="2.7.6.3"/>
    </reaction>
</comment>
<evidence type="ECO:0000256" key="3">
    <source>
        <dbReference type="ARBA" id="ARBA00001353"/>
    </source>
</evidence>
<organism evidence="27 28">
    <name type="scientific">Cercospora zeae-maydis SCOH1-5</name>
    <dbReference type="NCBI Taxonomy" id="717836"/>
    <lineage>
        <taxon>Eukaryota</taxon>
        <taxon>Fungi</taxon>
        <taxon>Dikarya</taxon>
        <taxon>Ascomycota</taxon>
        <taxon>Pezizomycotina</taxon>
        <taxon>Dothideomycetes</taxon>
        <taxon>Dothideomycetidae</taxon>
        <taxon>Mycosphaerellales</taxon>
        <taxon>Mycosphaerellaceae</taxon>
        <taxon>Cercospora</taxon>
    </lineage>
</organism>
<evidence type="ECO:0000313" key="28">
    <source>
        <dbReference type="Proteomes" id="UP000799539"/>
    </source>
</evidence>
<comment type="cofactor">
    <cofactor evidence="4">
        <name>Mg(2+)</name>
        <dbReference type="ChEBI" id="CHEBI:18420"/>
    </cofactor>
</comment>
<dbReference type="PROSITE" id="PS00793">
    <property type="entry name" value="DHPS_2"/>
    <property type="match status" value="1"/>
</dbReference>
<dbReference type="PANTHER" id="PTHR20941:SF1">
    <property type="entry name" value="FOLIC ACID SYNTHESIS PROTEIN FOL1"/>
    <property type="match status" value="1"/>
</dbReference>
<keyword evidence="15" id="KW-0547">Nucleotide-binding</keyword>
<evidence type="ECO:0000256" key="13">
    <source>
        <dbReference type="ARBA" id="ARBA00022679"/>
    </source>
</evidence>
<evidence type="ECO:0000256" key="9">
    <source>
        <dbReference type="ARBA" id="ARBA00009951"/>
    </source>
</evidence>
<name>A0A6A6FW80_9PEZI</name>
<dbReference type="Pfam" id="PF00809">
    <property type="entry name" value="Pterin_bind"/>
    <property type="match status" value="1"/>
</dbReference>
<keyword evidence="13" id="KW-0808">Transferase</keyword>
<feature type="compositionally biased region" description="Basic and acidic residues" evidence="25">
    <location>
        <begin position="485"/>
        <end position="497"/>
    </location>
</feature>
<evidence type="ECO:0000256" key="1">
    <source>
        <dbReference type="ARBA" id="ARBA00000012"/>
    </source>
</evidence>
<evidence type="ECO:0000256" key="2">
    <source>
        <dbReference type="ARBA" id="ARBA00000198"/>
    </source>
</evidence>
<keyword evidence="19" id="KW-0289">Folate biosynthesis</keyword>
<proteinExistence type="inferred from homology"/>
<dbReference type="InterPro" id="IPR006390">
    <property type="entry name" value="DHP_synth_dom"/>
</dbReference>
<evidence type="ECO:0000256" key="10">
    <source>
        <dbReference type="ARBA" id="ARBA00012458"/>
    </source>
</evidence>
<evidence type="ECO:0000313" key="27">
    <source>
        <dbReference type="EMBL" id="KAF2217745.1"/>
    </source>
</evidence>
<evidence type="ECO:0000256" key="23">
    <source>
        <dbReference type="ARBA" id="ARBA00067568"/>
    </source>
</evidence>
<dbReference type="EC" id="2.7.6.3" evidence="12"/>
<dbReference type="GO" id="GO:0003848">
    <property type="term" value="F:2-amino-4-hydroxy-6-hydroxymethyldihydropteridine diphosphokinase activity"/>
    <property type="evidence" value="ECO:0007669"/>
    <property type="project" value="UniProtKB-EC"/>
</dbReference>
<dbReference type="InterPro" id="IPR045031">
    <property type="entry name" value="DHP_synth-like"/>
</dbReference>
<comment type="pathway">
    <text evidence="5">Cofactor biosynthesis; tetrahydrofolate biosynthesis; 7,8-dihydrofolate from 2-amino-4-hydroxy-6-hydroxymethyl-7,8-dihydropteridine diphosphate and 4-aminobenzoate: step 1/2.</text>
</comment>
<dbReference type="GO" id="GO:0046654">
    <property type="term" value="P:tetrahydrofolate biosynthetic process"/>
    <property type="evidence" value="ECO:0007669"/>
    <property type="project" value="UniProtKB-UniPathway"/>
</dbReference>
<feature type="domain" description="Pterin-binding" evidence="26">
    <location>
        <begin position="176"/>
        <end position="442"/>
    </location>
</feature>
<evidence type="ECO:0000256" key="7">
    <source>
        <dbReference type="ARBA" id="ARBA00005051"/>
    </source>
</evidence>
<dbReference type="Proteomes" id="UP000799539">
    <property type="component" value="Unassembled WGS sequence"/>
</dbReference>
<evidence type="ECO:0000256" key="15">
    <source>
        <dbReference type="ARBA" id="ARBA00022741"/>
    </source>
</evidence>
<evidence type="ECO:0000256" key="21">
    <source>
        <dbReference type="ARBA" id="ARBA00058009"/>
    </source>
</evidence>
<dbReference type="GO" id="GO:0046872">
    <property type="term" value="F:metal ion binding"/>
    <property type="evidence" value="ECO:0007669"/>
    <property type="project" value="UniProtKB-KW"/>
</dbReference>
<feature type="compositionally biased region" description="Acidic residues" evidence="25">
    <location>
        <begin position="474"/>
        <end position="484"/>
    </location>
</feature>
<evidence type="ECO:0000256" key="24">
    <source>
        <dbReference type="ARBA" id="ARBA00068111"/>
    </source>
</evidence>
<comment type="similarity">
    <text evidence="8">In the N-terminal section; belongs to the DHNA family.</text>
</comment>
<dbReference type="GO" id="GO:0016301">
    <property type="term" value="F:kinase activity"/>
    <property type="evidence" value="ECO:0007669"/>
    <property type="project" value="UniProtKB-KW"/>
</dbReference>
<dbReference type="OrthoDB" id="615426at2759"/>
<keyword evidence="17" id="KW-0067">ATP-binding</keyword>
<evidence type="ECO:0000256" key="16">
    <source>
        <dbReference type="ARBA" id="ARBA00022777"/>
    </source>
</evidence>
<comment type="catalytic activity">
    <reaction evidence="3">
        <text>7,8-dihydroneopterin = 6-hydroxymethyl-7,8-dihydropterin + glycolaldehyde</text>
        <dbReference type="Rhea" id="RHEA:10540"/>
        <dbReference type="ChEBI" id="CHEBI:17001"/>
        <dbReference type="ChEBI" id="CHEBI:17071"/>
        <dbReference type="ChEBI" id="CHEBI:44841"/>
        <dbReference type="EC" id="4.1.2.25"/>
    </reaction>
</comment>
<dbReference type="PROSITE" id="PS50972">
    <property type="entry name" value="PTERIN_BINDING"/>
    <property type="match status" value="1"/>
</dbReference>
<keyword evidence="14" id="KW-0479">Metal-binding</keyword>
<evidence type="ECO:0000256" key="6">
    <source>
        <dbReference type="ARBA" id="ARBA00005013"/>
    </source>
</evidence>
<dbReference type="EC" id="4.1.2.25" evidence="11"/>
<evidence type="ECO:0000256" key="5">
    <source>
        <dbReference type="ARBA" id="ARBA00004763"/>
    </source>
</evidence>
<dbReference type="CDD" id="cd00483">
    <property type="entry name" value="HPPK"/>
    <property type="match status" value="1"/>
</dbReference>
<comment type="catalytic activity">
    <reaction evidence="1">
        <text>(7,8-dihydropterin-6-yl)methyl diphosphate + 4-aminobenzoate = 7,8-dihydropteroate + diphosphate</text>
        <dbReference type="Rhea" id="RHEA:19949"/>
        <dbReference type="ChEBI" id="CHEBI:17836"/>
        <dbReference type="ChEBI" id="CHEBI:17839"/>
        <dbReference type="ChEBI" id="CHEBI:33019"/>
        <dbReference type="ChEBI" id="CHEBI:72950"/>
        <dbReference type="EC" id="2.5.1.15"/>
    </reaction>
</comment>
<dbReference type="Gene3D" id="3.30.70.560">
    <property type="entry name" value="7,8-Dihydro-6-hydroxymethylpterin-pyrophosphokinase HPPK"/>
    <property type="match status" value="1"/>
</dbReference>
<dbReference type="Gene3D" id="3.20.20.20">
    <property type="entry name" value="Dihydropteroate synthase-like"/>
    <property type="match status" value="1"/>
</dbReference>
<dbReference type="NCBIfam" id="TIGR01496">
    <property type="entry name" value="DHPS"/>
    <property type="match status" value="1"/>
</dbReference>
<sequence length="497" mass="53954">MIALGSNVGERVENIEVACKRIDADPDMKVLATSVLYETQAMYVEEQAAFVNGMCSVRTLLSPTQLLDRLQQIENDLGRVKLVDKGPRNIDLDIATFGGLCVDSERLSIPHKLLLEREFVLRPFCDISKRHRHPRTRRGMGDHLHELTGGKSTMYPLTPLAPGCEPLRPLEPTRRTLIMSILNVTPDSFSDGGSNEPTNLDALRETITAQISAGASIIDIGGQSSRPNAPDVTAEEEIARILPAIEVIKAMPDARHIAISIDTYRASVAEAAINAGAHIINDISAGLLDAEMLPTIARLGCTYVMMHMRGTPASMQSAENTSYPWGLIPTIRSELSARLRAAEQAGIRRWRIILDPGVGFAKTAEQNAELLRCFGRLRTSPGLKNFPWLVGSSRKGFIGVFTGAEDPKDRVAGTAATVTAAVAGGAEIVRVHDVLEMTRVVKMADAMYRSATSGPAADEKVENGEQQKFSSAEHDEEMYDDEAAEGGKEGGDDEGRK</sequence>
<dbReference type="GO" id="GO:0004156">
    <property type="term" value="F:dihydropteroate synthase activity"/>
    <property type="evidence" value="ECO:0007669"/>
    <property type="project" value="UniProtKB-EC"/>
</dbReference>
<dbReference type="SUPFAM" id="SSF55083">
    <property type="entry name" value="6-hydroxymethyl-7,8-dihydropterin pyrophosphokinase, HPPK"/>
    <property type="match status" value="1"/>
</dbReference>
<dbReference type="EMBL" id="ML992662">
    <property type="protein sequence ID" value="KAF2217745.1"/>
    <property type="molecule type" value="Genomic_DNA"/>
</dbReference>
<dbReference type="GO" id="GO:0004150">
    <property type="term" value="F:dihydroneopterin aldolase activity"/>
    <property type="evidence" value="ECO:0007669"/>
    <property type="project" value="UniProtKB-EC"/>
</dbReference>
<keyword evidence="28" id="KW-1185">Reference proteome</keyword>
<protein>
    <recommendedName>
        <fullName evidence="23">Folic acid synthesis protein FOL1</fullName>
        <ecNumber evidence="10">2.5.1.15</ecNumber>
        <ecNumber evidence="12">2.7.6.3</ecNumber>
        <ecNumber evidence="11">4.1.2.25</ecNumber>
    </recommendedName>
    <alternativeName>
        <fullName evidence="24">Folic acid synthesis protein fol1</fullName>
    </alternativeName>
</protein>
<dbReference type="InterPro" id="IPR035907">
    <property type="entry name" value="Hppk_sf"/>
</dbReference>
<comment type="similarity">
    <text evidence="22">In the central section; belongs to the HPPK family.</text>
</comment>
<dbReference type="InterPro" id="IPR000489">
    <property type="entry name" value="Pterin-binding_dom"/>
</dbReference>
<dbReference type="GO" id="GO:0005524">
    <property type="term" value="F:ATP binding"/>
    <property type="evidence" value="ECO:0007669"/>
    <property type="project" value="UniProtKB-KW"/>
</dbReference>
<keyword evidence="18" id="KW-0460">Magnesium</keyword>
<evidence type="ECO:0000256" key="11">
    <source>
        <dbReference type="ARBA" id="ARBA00013043"/>
    </source>
</evidence>
<dbReference type="InterPro" id="IPR011005">
    <property type="entry name" value="Dihydropteroate_synth-like_sf"/>
</dbReference>
<reference evidence="27" key="1">
    <citation type="journal article" date="2020" name="Stud. Mycol.">
        <title>101 Dothideomycetes genomes: a test case for predicting lifestyles and emergence of pathogens.</title>
        <authorList>
            <person name="Haridas S."/>
            <person name="Albert R."/>
            <person name="Binder M."/>
            <person name="Bloem J."/>
            <person name="Labutti K."/>
            <person name="Salamov A."/>
            <person name="Andreopoulos B."/>
            <person name="Baker S."/>
            <person name="Barry K."/>
            <person name="Bills G."/>
            <person name="Bluhm B."/>
            <person name="Cannon C."/>
            <person name="Castanera R."/>
            <person name="Culley D."/>
            <person name="Daum C."/>
            <person name="Ezra D."/>
            <person name="Gonzalez J."/>
            <person name="Henrissat B."/>
            <person name="Kuo A."/>
            <person name="Liang C."/>
            <person name="Lipzen A."/>
            <person name="Lutzoni F."/>
            <person name="Magnuson J."/>
            <person name="Mondo S."/>
            <person name="Nolan M."/>
            <person name="Ohm R."/>
            <person name="Pangilinan J."/>
            <person name="Park H.-J."/>
            <person name="Ramirez L."/>
            <person name="Alfaro M."/>
            <person name="Sun H."/>
            <person name="Tritt A."/>
            <person name="Yoshinaga Y."/>
            <person name="Zwiers L.-H."/>
            <person name="Turgeon B."/>
            <person name="Goodwin S."/>
            <person name="Spatafora J."/>
            <person name="Crous P."/>
            <person name="Grigoriev I."/>
        </authorList>
    </citation>
    <scope>NUCLEOTIDE SEQUENCE</scope>
    <source>
        <strain evidence="27">SCOH1-5</strain>
    </source>
</reference>
<dbReference type="EC" id="2.5.1.15" evidence="10"/>
<comment type="similarity">
    <text evidence="9">In the C-terminal section; belongs to the DHPS family.</text>
</comment>
<evidence type="ECO:0000256" key="12">
    <source>
        <dbReference type="ARBA" id="ARBA00013253"/>
    </source>
</evidence>
<comment type="pathway">
    <text evidence="7">Cofactor biosynthesis; tetrahydrofolate biosynthesis; 2-amino-4-hydroxy-6-hydroxymethyl-7,8-dihydropteridine diphosphate from 7,8-dihydroneopterin triphosphate: step 4/4.</text>
</comment>
<keyword evidence="16" id="KW-0418">Kinase</keyword>
<comment type="pathway">
    <text evidence="6">Cofactor biosynthesis; tetrahydrofolate biosynthesis; 2-amino-4-hydroxy-6-hydroxymethyl-7,8-dihydropteridine diphosphate from 7,8-dihydroneopterin triphosphate: step 3/4.</text>
</comment>
<dbReference type="AlphaFoldDB" id="A0A6A6FW80"/>
<dbReference type="UniPathway" id="UPA00077">
    <property type="reaction ID" value="UER00155"/>
</dbReference>
<evidence type="ECO:0000256" key="20">
    <source>
        <dbReference type="ARBA" id="ARBA00023268"/>
    </source>
</evidence>
<evidence type="ECO:0000259" key="26">
    <source>
        <dbReference type="PROSITE" id="PS50972"/>
    </source>
</evidence>
<dbReference type="FunFam" id="3.20.20.20:FF:000006">
    <property type="entry name" value="Dihydropteroate synthase"/>
    <property type="match status" value="1"/>
</dbReference>
<dbReference type="PANTHER" id="PTHR20941">
    <property type="entry name" value="FOLATE SYNTHESIS PROTEINS"/>
    <property type="match status" value="1"/>
</dbReference>
<dbReference type="GO" id="GO:0005740">
    <property type="term" value="C:mitochondrial envelope"/>
    <property type="evidence" value="ECO:0007669"/>
    <property type="project" value="TreeGrafter"/>
</dbReference>
<accession>A0A6A6FW80</accession>
<dbReference type="SUPFAM" id="SSF51717">
    <property type="entry name" value="Dihydropteroate synthetase-like"/>
    <property type="match status" value="1"/>
</dbReference>
<dbReference type="NCBIfam" id="TIGR01498">
    <property type="entry name" value="folK"/>
    <property type="match status" value="1"/>
</dbReference>
<comment type="function">
    <text evidence="21">Catalyzes three sequential steps of tetrahydrofolate biosynthesis.</text>
</comment>
<gene>
    <name evidence="27" type="ORF">CERZMDRAFT_30863</name>
</gene>
<evidence type="ECO:0000256" key="25">
    <source>
        <dbReference type="SAM" id="MobiDB-lite"/>
    </source>
</evidence>
<dbReference type="GO" id="GO:0046656">
    <property type="term" value="P:folic acid biosynthetic process"/>
    <property type="evidence" value="ECO:0007669"/>
    <property type="project" value="UniProtKB-KW"/>
</dbReference>
<evidence type="ECO:0000256" key="17">
    <source>
        <dbReference type="ARBA" id="ARBA00022840"/>
    </source>
</evidence>
<keyword evidence="20" id="KW-0511">Multifunctional enzyme</keyword>
<evidence type="ECO:0000256" key="19">
    <source>
        <dbReference type="ARBA" id="ARBA00022909"/>
    </source>
</evidence>
<dbReference type="InterPro" id="IPR000550">
    <property type="entry name" value="Hppk"/>
</dbReference>
<dbReference type="Pfam" id="PF01288">
    <property type="entry name" value="HPPK"/>
    <property type="match status" value="1"/>
</dbReference>